<keyword evidence="1" id="KW-0677">Repeat</keyword>
<dbReference type="SUPFAM" id="SSF47473">
    <property type="entry name" value="EF-hand"/>
    <property type="match status" value="1"/>
</dbReference>
<dbReference type="Gene3D" id="1.10.238.10">
    <property type="entry name" value="EF-hand"/>
    <property type="match status" value="2"/>
</dbReference>
<dbReference type="InterPro" id="IPR011992">
    <property type="entry name" value="EF-hand-dom_pair"/>
</dbReference>
<name>G0V2P0_TRYCI</name>
<organism evidence="4">
    <name type="scientific">Trypanosoma congolense (strain IL3000)</name>
    <dbReference type="NCBI Taxonomy" id="1068625"/>
    <lineage>
        <taxon>Eukaryota</taxon>
        <taxon>Discoba</taxon>
        <taxon>Euglenozoa</taxon>
        <taxon>Kinetoplastea</taxon>
        <taxon>Metakinetoplastina</taxon>
        <taxon>Trypanosomatida</taxon>
        <taxon>Trypanosomatidae</taxon>
        <taxon>Trypanosoma</taxon>
        <taxon>Nannomonas</taxon>
    </lineage>
</organism>
<dbReference type="FunFam" id="1.10.238.10:FF:000560">
    <property type="entry name" value="Centrin, putative"/>
    <property type="match status" value="1"/>
</dbReference>
<dbReference type="CDD" id="cd00051">
    <property type="entry name" value="EFh"/>
    <property type="match status" value="1"/>
</dbReference>
<dbReference type="GO" id="GO:0005509">
    <property type="term" value="F:calcium ion binding"/>
    <property type="evidence" value="ECO:0007669"/>
    <property type="project" value="InterPro"/>
</dbReference>
<evidence type="ECO:0000313" key="4">
    <source>
        <dbReference type="EMBL" id="CCC95912.1"/>
    </source>
</evidence>
<evidence type="ECO:0000256" key="2">
    <source>
        <dbReference type="ARBA" id="ARBA00022837"/>
    </source>
</evidence>
<dbReference type="InterPro" id="IPR002048">
    <property type="entry name" value="EF_hand_dom"/>
</dbReference>
<sequence length="189" mass="20762">MAAETGKTKAGGTWCGTVDKAELSTQPPLTISEKHKAQLREAFDLFDADGTGRINSQDLKVAFCALGYEVSKQELAQLLRQVGAPASGVIDFNDFYSVIVAKMTQRENRAEAVRAFKLIDMEEKGYISVDDLRPIAASLQMNLTDDELAEMVLFAHPSAAYGKGDADIKNPLTVSEEEFLRLMSRAHLF</sequence>
<dbReference type="PANTHER" id="PTHR23048">
    <property type="entry name" value="MYOSIN LIGHT CHAIN 1, 3"/>
    <property type="match status" value="1"/>
</dbReference>
<dbReference type="InterPro" id="IPR050230">
    <property type="entry name" value="CALM/Myosin/TropC-like"/>
</dbReference>
<feature type="domain" description="EF-hand" evidence="3">
    <location>
        <begin position="34"/>
        <end position="69"/>
    </location>
</feature>
<gene>
    <name evidence="4" type="ORF">TCIL3000_11_14270</name>
</gene>
<dbReference type="InterPro" id="IPR018247">
    <property type="entry name" value="EF_Hand_1_Ca_BS"/>
</dbReference>
<dbReference type="SMART" id="SM00054">
    <property type="entry name" value="EFh"/>
    <property type="match status" value="3"/>
</dbReference>
<evidence type="ECO:0000256" key="1">
    <source>
        <dbReference type="ARBA" id="ARBA00022737"/>
    </source>
</evidence>
<protein>
    <submittedName>
        <fullName evidence="4">Uncharacterized protein TCIL3000_11_14270</fullName>
    </submittedName>
</protein>
<dbReference type="AlphaFoldDB" id="G0V2P0"/>
<dbReference type="Pfam" id="PF13499">
    <property type="entry name" value="EF-hand_7"/>
    <property type="match status" value="1"/>
</dbReference>
<keyword evidence="2" id="KW-0106">Calcium</keyword>
<proteinExistence type="predicted"/>
<dbReference type="PANTHER" id="PTHR23048:SF59">
    <property type="entry name" value="EF-HAND SUPERFAMILY PROTEIN"/>
    <property type="match status" value="1"/>
</dbReference>
<dbReference type="Pfam" id="PF13833">
    <property type="entry name" value="EF-hand_8"/>
    <property type="match status" value="1"/>
</dbReference>
<feature type="domain" description="EF-hand" evidence="3">
    <location>
        <begin position="107"/>
        <end position="142"/>
    </location>
</feature>
<dbReference type="VEuPathDB" id="TriTrypDB:TcIL3000.11.14270"/>
<dbReference type="PROSITE" id="PS00018">
    <property type="entry name" value="EF_HAND_1"/>
    <property type="match status" value="1"/>
</dbReference>
<dbReference type="GO" id="GO:0016460">
    <property type="term" value="C:myosin II complex"/>
    <property type="evidence" value="ECO:0007669"/>
    <property type="project" value="TreeGrafter"/>
</dbReference>
<evidence type="ECO:0000259" key="3">
    <source>
        <dbReference type="PROSITE" id="PS50222"/>
    </source>
</evidence>
<reference evidence="4" key="1">
    <citation type="journal article" date="2012" name="Proc. Natl. Acad. Sci. U.S.A.">
        <title>Antigenic diversity is generated by distinct evolutionary mechanisms in African trypanosome species.</title>
        <authorList>
            <person name="Jackson A.P."/>
            <person name="Berry A."/>
            <person name="Aslett M."/>
            <person name="Allison H.C."/>
            <person name="Burton P."/>
            <person name="Vavrova-Anderson J."/>
            <person name="Brown R."/>
            <person name="Browne H."/>
            <person name="Corton N."/>
            <person name="Hauser H."/>
            <person name="Gamble J."/>
            <person name="Gilderthorp R."/>
            <person name="Marcello L."/>
            <person name="McQuillan J."/>
            <person name="Otto T.D."/>
            <person name="Quail M.A."/>
            <person name="Sanders M.J."/>
            <person name="van Tonder A."/>
            <person name="Ginger M.L."/>
            <person name="Field M.C."/>
            <person name="Barry J.D."/>
            <person name="Hertz-Fowler C."/>
            <person name="Berriman M."/>
        </authorList>
    </citation>
    <scope>NUCLEOTIDE SEQUENCE</scope>
    <source>
        <strain evidence="4">IL3000</strain>
    </source>
</reference>
<accession>G0V2P0</accession>
<dbReference type="EMBL" id="HE575324">
    <property type="protein sequence ID" value="CCC95912.1"/>
    <property type="molecule type" value="Genomic_DNA"/>
</dbReference>
<dbReference type="PROSITE" id="PS50222">
    <property type="entry name" value="EF_HAND_2"/>
    <property type="match status" value="2"/>
</dbReference>